<dbReference type="PANTHER" id="PTHR21705:SF4">
    <property type="entry name" value="FHF COMPLEX SUBUNIT HOOK-INTERACTING PROTEIN 1B"/>
    <property type="match status" value="1"/>
</dbReference>
<dbReference type="InterPro" id="IPR045669">
    <property type="entry name" value="FHIP_C"/>
</dbReference>
<dbReference type="GO" id="GO:0007032">
    <property type="term" value="P:endosome organization"/>
    <property type="evidence" value="ECO:0007669"/>
    <property type="project" value="TreeGrafter"/>
</dbReference>
<organism evidence="4 5">
    <name type="scientific">Sparus aurata</name>
    <name type="common">Gilthead sea bream</name>
    <dbReference type="NCBI Taxonomy" id="8175"/>
    <lineage>
        <taxon>Eukaryota</taxon>
        <taxon>Metazoa</taxon>
        <taxon>Chordata</taxon>
        <taxon>Craniata</taxon>
        <taxon>Vertebrata</taxon>
        <taxon>Euteleostomi</taxon>
        <taxon>Actinopterygii</taxon>
        <taxon>Neopterygii</taxon>
        <taxon>Teleostei</taxon>
        <taxon>Neoteleostei</taxon>
        <taxon>Acanthomorphata</taxon>
        <taxon>Eupercaria</taxon>
        <taxon>Spariformes</taxon>
        <taxon>Sparidae</taxon>
        <taxon>Sparus</taxon>
    </lineage>
</organism>
<dbReference type="InterPro" id="IPR019384">
    <property type="entry name" value="FHIP"/>
</dbReference>
<dbReference type="GeneTree" id="ENSGT00950000182936"/>
<dbReference type="GO" id="GO:0008333">
    <property type="term" value="P:endosome to lysosome transport"/>
    <property type="evidence" value="ECO:0007669"/>
    <property type="project" value="TreeGrafter"/>
</dbReference>
<dbReference type="Pfam" id="PF19314">
    <property type="entry name" value="DUF5917"/>
    <property type="match status" value="1"/>
</dbReference>
<protein>
    <submittedName>
        <fullName evidence="4">FHF complex subunit HOOK interacting protein 1B</fullName>
    </submittedName>
</protein>
<evidence type="ECO:0000256" key="2">
    <source>
        <dbReference type="SAM" id="MobiDB-lite"/>
    </source>
</evidence>
<sequence length="1224" mass="134341">MSWLSRLNPRGPGSRSGRSTAPSSPCTADPETCLMVFKNHWRQVSWVLEQQEPSSSSDDLTAVRNHTDQMLCLLAEEQPADNPGGGTSALAMGPILEMVVTENILEHLFQWHLRRGLDPDSQGALLKLFEMLIGQSQQPLLQHTAILHPLLRLLGACADPELGCPSALENSLVLLLNQVCVSMARQPVVLEMLFRAAPAQQGSTNLLIFSLLVPFIHRDGAIGQQARDALLLVMAASASHEAVARYIAENSYFCPVLATGLSALYSSLPRKIEVRGDDWHALRREDWMCVSSLVLFMNSLEFCNAVVQVAHPMVRFQLLDYLHNGFLVPVMGPALHKNILELVQMMLVLPISAAQCEMGFSAQNWIKTSTRSSLGVSTTEDLIRISLQGPSIESSVDEMIASTAYLDLFLRSVSETSLLKTFLRFILLHRHDSDTILDTLLTRISSNSRLCMVSLSLFRTLLSLNCEDVMLQLVLRYLLPCTHVMLSQRRAIKETDMYGKSADKFLSLIPECCRLYAVPSAEKDEDNAFWGKVLTSTSTESPAPPRPNTPSRLSFFIRQQSSGGGSGVGGPSTPTSMESLQSGLSSSHPLSPDSPMHQQQAHPDTLDWDSGYLEYLKDARRGIEHCSWACRNWSAPYDGENPSPNTVPPPPPPPTLNPSMAMFPEHFSFLQGGGSSTPPGQQRAAIVAAARSEWSSSERDSGEWDVTIGKNNCISLTPRSKKRSLQREELLPKPVPFLVLSSPSSDSPLSISHPNVSPAPHIPTSAITVSYQAMYNGTGGQGDGCSDNRDRGLEVKKVKRDLGEQQYLDENANQNGSLVTCPSQSCTALPQSIFSNSEMSEEKPLCPIPSQSSISQPTSDTKLLNSNTSNPHSTSLDLPEANQAQQSVESLIQELLEQAPVGPQLPADSNGQGISIEAFTQELRELEDQVKERSRAACQLEETATESFSTERQEEEQHLSLALEVKLMGDTKGEGSVMGVCSPARPLNQPPSQPYTGPFMVVLFAKLENMLQNSLYVNILLTGIVAQLACYPQPLIRSFLLNTNMVFQPSVKSLIQVLGSVKNRIEAFAASHEDFPAMLKKAQQYLVARGKVDWTDSPAAVPPLRRSDSLVKSRKPSLGDLILRHTNSPTRARHAAQLALAHVRDGGQSLHSALFKGVGGGGASSLEKQAEALRVKNAVYCAVIFCFKRSSIGFYHHQRTDWSTKTFQSLKWILCNDKNRKHDE</sequence>
<dbReference type="Pfam" id="PF10257">
    <property type="entry name" value="RAI16-like"/>
    <property type="match status" value="2"/>
</dbReference>
<feature type="region of interest" description="Disordered" evidence="2">
    <location>
        <begin position="1"/>
        <end position="27"/>
    </location>
</feature>
<dbReference type="Proteomes" id="UP000472265">
    <property type="component" value="Chromosome 9"/>
</dbReference>
<gene>
    <name evidence="4" type="primary">FHIP1B</name>
    <name evidence="4" type="synonym">fhip1b</name>
</gene>
<dbReference type="GO" id="GO:0045022">
    <property type="term" value="P:early endosome to late endosome transport"/>
    <property type="evidence" value="ECO:0007669"/>
    <property type="project" value="TreeGrafter"/>
</dbReference>
<evidence type="ECO:0000313" key="5">
    <source>
        <dbReference type="Proteomes" id="UP000472265"/>
    </source>
</evidence>
<accession>A0A671W4I3</accession>
<feature type="region of interest" description="Disordered" evidence="2">
    <location>
        <begin position="559"/>
        <end position="605"/>
    </location>
</feature>
<feature type="compositionally biased region" description="Low complexity" evidence="2">
    <location>
        <begin position="571"/>
        <end position="595"/>
    </location>
</feature>
<evidence type="ECO:0000259" key="3">
    <source>
        <dbReference type="Pfam" id="PF19314"/>
    </source>
</evidence>
<dbReference type="OMA" id="QQTHTEC"/>
<evidence type="ECO:0000313" key="4">
    <source>
        <dbReference type="Ensembl" id="ENSSAUP00010032867.1"/>
    </source>
</evidence>
<dbReference type="FunCoup" id="A0A671W4I3">
    <property type="interactions" value="1166"/>
</dbReference>
<reference evidence="4" key="2">
    <citation type="submission" date="2025-08" db="UniProtKB">
        <authorList>
            <consortium name="Ensembl"/>
        </authorList>
    </citation>
    <scope>IDENTIFICATION</scope>
</reference>
<dbReference type="InParanoid" id="A0A671W4I3"/>
<feature type="domain" description="FHF complex subunit HOOK-interacting protein C-terminal" evidence="3">
    <location>
        <begin position="996"/>
        <end position="1088"/>
    </location>
</feature>
<dbReference type="AlphaFoldDB" id="A0A671W4I3"/>
<dbReference type="GO" id="GO:0007040">
    <property type="term" value="P:lysosome organization"/>
    <property type="evidence" value="ECO:0007669"/>
    <property type="project" value="TreeGrafter"/>
</dbReference>
<keyword evidence="5" id="KW-1185">Reference proteome</keyword>
<reference evidence="4" key="1">
    <citation type="submission" date="2021-04" db="EMBL/GenBank/DDBJ databases">
        <authorList>
            <consortium name="Wellcome Sanger Institute Data Sharing"/>
        </authorList>
    </citation>
    <scope>NUCLEOTIDE SEQUENCE [LARGE SCALE GENOMIC DNA]</scope>
</reference>
<proteinExistence type="inferred from homology"/>
<reference evidence="4" key="3">
    <citation type="submission" date="2025-09" db="UniProtKB">
        <authorList>
            <consortium name="Ensembl"/>
        </authorList>
    </citation>
    <scope>IDENTIFICATION</scope>
</reference>
<dbReference type="PANTHER" id="PTHR21705">
    <property type="entry name" value="RAI16 PROTEIN-RELATED"/>
    <property type="match status" value="1"/>
</dbReference>
<dbReference type="Ensembl" id="ENSSAUT00010034612.1">
    <property type="protein sequence ID" value="ENSSAUP00010032867.1"/>
    <property type="gene ID" value="ENSSAUG00010013920.1"/>
</dbReference>
<dbReference type="GO" id="GO:0070695">
    <property type="term" value="C:FHF complex"/>
    <property type="evidence" value="ECO:0007669"/>
    <property type="project" value="TreeGrafter"/>
</dbReference>
<feature type="region of interest" description="Disordered" evidence="2">
    <location>
        <begin position="837"/>
        <end position="877"/>
    </location>
</feature>
<name>A0A671W4I3_SPAAU</name>
<feature type="compositionally biased region" description="Polar residues" evidence="2">
    <location>
        <begin position="16"/>
        <end position="26"/>
    </location>
</feature>
<comment type="similarity">
    <text evidence="1">Belongs to the FHIP family.</text>
</comment>
<feature type="compositionally biased region" description="Polar residues" evidence="2">
    <location>
        <begin position="858"/>
        <end position="877"/>
    </location>
</feature>
<evidence type="ECO:0000256" key="1">
    <source>
        <dbReference type="ARBA" id="ARBA00024336"/>
    </source>
</evidence>
<feature type="compositionally biased region" description="Low complexity" evidence="2">
    <location>
        <begin position="848"/>
        <end position="857"/>
    </location>
</feature>